<dbReference type="InterPro" id="IPR017938">
    <property type="entry name" value="Riboflavin_synthase-like_b-brl"/>
</dbReference>
<evidence type="ECO:0000256" key="1">
    <source>
        <dbReference type="ARBA" id="ARBA00000968"/>
    </source>
</evidence>
<dbReference type="InterPro" id="IPR001783">
    <property type="entry name" value="Lumazine-bd"/>
</dbReference>
<evidence type="ECO:0000259" key="11">
    <source>
        <dbReference type="PROSITE" id="PS51177"/>
    </source>
</evidence>
<evidence type="ECO:0000256" key="10">
    <source>
        <dbReference type="PROSITE-ProRule" id="PRU00524"/>
    </source>
</evidence>
<organism evidence="12 13">
    <name type="scientific">Caldicellulosiruptor acetigenus 6A</name>
    <dbReference type="NCBI Taxonomy" id="632516"/>
    <lineage>
        <taxon>Bacteria</taxon>
        <taxon>Bacillati</taxon>
        <taxon>Bacillota</taxon>
        <taxon>Bacillota incertae sedis</taxon>
        <taxon>Caldicellulosiruptorales</taxon>
        <taxon>Caldicellulosiruptoraceae</taxon>
        <taxon>Caldicellulosiruptor</taxon>
    </lineage>
</organism>
<evidence type="ECO:0000256" key="2">
    <source>
        <dbReference type="ARBA" id="ARBA00002803"/>
    </source>
</evidence>
<name>G2PX43_9FIRM</name>
<keyword evidence="6" id="KW-0686">Riboflavin biosynthesis</keyword>
<feature type="domain" description="Lumazine-binding" evidence="11">
    <location>
        <begin position="1"/>
        <end position="94"/>
    </location>
</feature>
<evidence type="ECO:0000256" key="4">
    <source>
        <dbReference type="ARBA" id="ARBA00012827"/>
    </source>
</evidence>
<evidence type="ECO:0000313" key="13">
    <source>
        <dbReference type="Proteomes" id="UP000009257"/>
    </source>
</evidence>
<reference evidence="12 13" key="1">
    <citation type="submission" date="2011-08" db="EMBL/GenBank/DDBJ databases">
        <title>Complete sequence of Caldicellulosiruptor lactoaceticus 6A.</title>
        <authorList>
            <consortium name="US DOE Joint Genome Institute"/>
            <person name="Lucas S."/>
            <person name="Han J."/>
            <person name="Lapidus A."/>
            <person name="Cheng J.-F."/>
            <person name="Goodwin L."/>
            <person name="Pitluck S."/>
            <person name="Peters L."/>
            <person name="Davenport K."/>
            <person name="Detter J.C."/>
            <person name="Han C."/>
            <person name="Tapia R."/>
            <person name="Land M."/>
            <person name="Hauser L."/>
            <person name="Kyrpides N."/>
            <person name="Ivanova N."/>
            <person name="Ovchinnikova G."/>
            <person name="Pagani I."/>
            <person name="Blumer-Schuette S.E."/>
            <person name="Kelly R.M."/>
            <person name="Woyke T."/>
        </authorList>
    </citation>
    <scope>NUCLEOTIDE SEQUENCE [LARGE SCALE GENOMIC DNA]</scope>
    <source>
        <strain evidence="12 13">6A</strain>
    </source>
</reference>
<comment type="function">
    <text evidence="2">Catalyzes the dismutation of two molecules of 6,7-dimethyl-8-ribityllumazine, resulting in the formation of riboflavin and 5-amino-6-(D-ribitylamino)uracil.</text>
</comment>
<protein>
    <recommendedName>
        <fullName evidence="5 9">Riboflavin synthase</fullName>
        <ecNumber evidence="4 9">2.5.1.9</ecNumber>
    </recommendedName>
</protein>
<evidence type="ECO:0000256" key="6">
    <source>
        <dbReference type="ARBA" id="ARBA00022619"/>
    </source>
</evidence>
<dbReference type="PANTHER" id="PTHR21098:SF12">
    <property type="entry name" value="RIBOFLAVIN SYNTHASE"/>
    <property type="match status" value="1"/>
</dbReference>
<comment type="catalytic activity">
    <reaction evidence="1">
        <text>2 6,7-dimethyl-8-(1-D-ribityl)lumazine + H(+) = 5-amino-6-(D-ribitylamino)uracil + riboflavin</text>
        <dbReference type="Rhea" id="RHEA:20772"/>
        <dbReference type="ChEBI" id="CHEBI:15378"/>
        <dbReference type="ChEBI" id="CHEBI:15934"/>
        <dbReference type="ChEBI" id="CHEBI:57986"/>
        <dbReference type="ChEBI" id="CHEBI:58201"/>
        <dbReference type="EC" id="2.5.1.9"/>
    </reaction>
</comment>
<dbReference type="InterPro" id="IPR023366">
    <property type="entry name" value="ATP_synth_asu-like_sf"/>
</dbReference>
<evidence type="ECO:0000256" key="8">
    <source>
        <dbReference type="ARBA" id="ARBA00022737"/>
    </source>
</evidence>
<dbReference type="FunFam" id="2.40.30.20:FF:000004">
    <property type="entry name" value="Riboflavin synthase, alpha subunit"/>
    <property type="match status" value="1"/>
</dbReference>
<feature type="repeat" description="Lumazine-binding" evidence="10">
    <location>
        <begin position="1"/>
        <end position="94"/>
    </location>
</feature>
<evidence type="ECO:0000256" key="3">
    <source>
        <dbReference type="ARBA" id="ARBA00004887"/>
    </source>
</evidence>
<dbReference type="PIRSF" id="PIRSF000498">
    <property type="entry name" value="Riboflavin_syn_A"/>
    <property type="match status" value="1"/>
</dbReference>
<dbReference type="PANTHER" id="PTHR21098">
    <property type="entry name" value="RIBOFLAVIN SYNTHASE ALPHA CHAIN"/>
    <property type="match status" value="1"/>
</dbReference>
<proteinExistence type="predicted"/>
<dbReference type="GO" id="GO:0004746">
    <property type="term" value="F:riboflavin synthase activity"/>
    <property type="evidence" value="ECO:0007669"/>
    <property type="project" value="UniProtKB-UniRule"/>
</dbReference>
<dbReference type="Proteomes" id="UP000009257">
    <property type="component" value="Chromosome"/>
</dbReference>
<feature type="repeat" description="Lumazine-binding" evidence="10">
    <location>
        <begin position="95"/>
        <end position="191"/>
    </location>
</feature>
<dbReference type="Gene3D" id="2.40.30.20">
    <property type="match status" value="2"/>
</dbReference>
<dbReference type="Pfam" id="PF00677">
    <property type="entry name" value="Lum_binding"/>
    <property type="match status" value="2"/>
</dbReference>
<dbReference type="AlphaFoldDB" id="G2PX43"/>
<accession>G2PX43</accession>
<evidence type="ECO:0000256" key="9">
    <source>
        <dbReference type="NCBIfam" id="TIGR00187"/>
    </source>
</evidence>
<evidence type="ECO:0000256" key="5">
    <source>
        <dbReference type="ARBA" id="ARBA00013950"/>
    </source>
</evidence>
<gene>
    <name evidence="12" type="ORF">Calla_0330</name>
</gene>
<dbReference type="KEGG" id="clc:Calla_0330"/>
<keyword evidence="8" id="KW-0677">Repeat</keyword>
<dbReference type="EC" id="2.5.1.9" evidence="4 9"/>
<dbReference type="CDD" id="cd00402">
    <property type="entry name" value="Riboflavin_synthase_like"/>
    <property type="match status" value="1"/>
</dbReference>
<dbReference type="PROSITE" id="PS51177">
    <property type="entry name" value="LUMAZINE_BIND"/>
    <property type="match status" value="2"/>
</dbReference>
<feature type="domain" description="Lumazine-binding" evidence="11">
    <location>
        <begin position="95"/>
        <end position="191"/>
    </location>
</feature>
<dbReference type="NCBIfam" id="TIGR00187">
    <property type="entry name" value="ribE"/>
    <property type="match status" value="1"/>
</dbReference>
<keyword evidence="7" id="KW-0808">Transferase</keyword>
<dbReference type="InterPro" id="IPR026017">
    <property type="entry name" value="Lumazine-bd_dom"/>
</dbReference>
<dbReference type="NCBIfam" id="NF006767">
    <property type="entry name" value="PRK09289.1"/>
    <property type="match status" value="1"/>
</dbReference>
<sequence length="193" mass="21376">MFSGIVEEVGRVVLVRKIEDIVKLSIEVKKIDAKIGDSIAVDGVCLTVTNISNGKFDFDLSPETVERTTLKFLKEGMPVNLQPALKMGDRIGGHIVLGHVDCIGTICMQKIQGKSRITGIKPCEDFKGLVVRKGSVAIDGISLTVVDSFDTYFTISLIPHTIENTTLKYKKVGDYVNIEFDYIAKIVKENLRW</sequence>
<evidence type="ECO:0000256" key="7">
    <source>
        <dbReference type="ARBA" id="ARBA00022679"/>
    </source>
</evidence>
<dbReference type="HOGENOM" id="CLU_034388_2_0_9"/>
<dbReference type="RefSeq" id="WP_014041958.1">
    <property type="nucleotide sequence ID" value="NC_015949.1"/>
</dbReference>
<evidence type="ECO:0000313" key="12">
    <source>
        <dbReference type="EMBL" id="AEM72998.1"/>
    </source>
</evidence>
<dbReference type="SUPFAM" id="SSF63380">
    <property type="entry name" value="Riboflavin synthase domain-like"/>
    <property type="match status" value="2"/>
</dbReference>
<dbReference type="EMBL" id="CP003001">
    <property type="protein sequence ID" value="AEM72998.1"/>
    <property type="molecule type" value="Genomic_DNA"/>
</dbReference>
<comment type="pathway">
    <text evidence="3">Cofactor biosynthesis; riboflavin biosynthesis; riboflavin from 2-hydroxy-3-oxobutyl phosphate and 5-amino-6-(D-ribitylamino)uracil: step 2/2.</text>
</comment>
<dbReference type="GO" id="GO:0009231">
    <property type="term" value="P:riboflavin biosynthetic process"/>
    <property type="evidence" value="ECO:0007669"/>
    <property type="project" value="UniProtKB-KW"/>
</dbReference>